<evidence type="ECO:0000313" key="2">
    <source>
        <dbReference type="EMBL" id="RCV93642.1"/>
    </source>
</evidence>
<dbReference type="RefSeq" id="WP_114484970.1">
    <property type="nucleotide sequence ID" value="NZ_CBCSHM010000005.1"/>
</dbReference>
<reference evidence="2 3" key="1">
    <citation type="submission" date="2018-07" db="EMBL/GenBank/DDBJ databases">
        <title>Halomonas rutogse sp. nov., isolated from Lake TangqianCo on Tibetan Plateau.</title>
        <authorList>
            <person name="Lu H."/>
            <person name="Xing P."/>
            <person name="Wu Q."/>
        </authorList>
    </citation>
    <scope>NUCLEOTIDE SEQUENCE [LARGE SCALE GENOMIC DNA]</scope>
    <source>
        <strain evidence="2 3">TQ8S</strain>
    </source>
</reference>
<evidence type="ECO:0008006" key="4">
    <source>
        <dbReference type="Google" id="ProtNLM"/>
    </source>
</evidence>
<name>A0A368UBE6_9GAMM</name>
<organism evidence="2 3">
    <name type="scientific">Vreelandella rituensis</name>
    <dbReference type="NCBI Taxonomy" id="2282306"/>
    <lineage>
        <taxon>Bacteria</taxon>
        <taxon>Pseudomonadati</taxon>
        <taxon>Pseudomonadota</taxon>
        <taxon>Gammaproteobacteria</taxon>
        <taxon>Oceanospirillales</taxon>
        <taxon>Halomonadaceae</taxon>
        <taxon>Vreelandella</taxon>
    </lineage>
</organism>
<dbReference type="EMBL" id="QPIJ01000001">
    <property type="protein sequence ID" value="RCV93642.1"/>
    <property type="molecule type" value="Genomic_DNA"/>
</dbReference>
<evidence type="ECO:0000256" key="1">
    <source>
        <dbReference type="SAM" id="SignalP"/>
    </source>
</evidence>
<protein>
    <recommendedName>
        <fullName evidence="4">DUF3108 domain-containing protein</fullName>
    </recommendedName>
</protein>
<feature type="signal peptide" evidence="1">
    <location>
        <begin position="1"/>
        <end position="23"/>
    </location>
</feature>
<feature type="chain" id="PRO_5016985086" description="DUF3108 domain-containing protein" evidence="1">
    <location>
        <begin position="24"/>
        <end position="225"/>
    </location>
</feature>
<keyword evidence="3" id="KW-1185">Reference proteome</keyword>
<sequence>MYLKFLVSTASLAALLATSPAAANSGQAADSPANGFKAHYRLDAPGMPVTTIEHQLAFNEYRVESSMEGKAGGIASATERSRFLDMSDTLTPLLYVSAQSTFGFKKEHRMSQADLSGLLDRQMMLYQLSRDARNQSCPEASPCSLAYADHQGKIKQITYHQYEFPAQLIHGESLVPAGIIAREANNRDPMRLAFHPTVPGLILEAEVPQDDDRPYRLTFRDVAFR</sequence>
<accession>A0A368UBE6</accession>
<evidence type="ECO:0000313" key="3">
    <source>
        <dbReference type="Proteomes" id="UP000253204"/>
    </source>
</evidence>
<dbReference type="OrthoDB" id="25491at2"/>
<dbReference type="AlphaFoldDB" id="A0A368UBE6"/>
<proteinExistence type="predicted"/>
<dbReference type="Proteomes" id="UP000253204">
    <property type="component" value="Unassembled WGS sequence"/>
</dbReference>
<comment type="caution">
    <text evidence="2">The sequence shown here is derived from an EMBL/GenBank/DDBJ whole genome shotgun (WGS) entry which is preliminary data.</text>
</comment>
<keyword evidence="1" id="KW-0732">Signal</keyword>
<gene>
    <name evidence="2" type="ORF">DU506_00360</name>
</gene>